<feature type="transmembrane region" description="Helical" evidence="1">
    <location>
        <begin position="237"/>
        <end position="259"/>
    </location>
</feature>
<feature type="transmembrane region" description="Helical" evidence="1">
    <location>
        <begin position="57"/>
        <end position="82"/>
    </location>
</feature>
<dbReference type="Proteomes" id="UP000319817">
    <property type="component" value="Chromosome"/>
</dbReference>
<name>A0A517NVE9_9BACT</name>
<dbReference type="RefSeq" id="WP_145418870.1">
    <property type="nucleotide sequence ID" value="NZ_CP036526.1"/>
</dbReference>
<evidence type="ECO:0000313" key="2">
    <source>
        <dbReference type="EMBL" id="QDT11093.1"/>
    </source>
</evidence>
<protein>
    <submittedName>
        <fullName evidence="2">Uncharacterized protein</fullName>
    </submittedName>
</protein>
<feature type="transmembrane region" description="Helical" evidence="1">
    <location>
        <begin position="304"/>
        <end position="329"/>
    </location>
</feature>
<reference evidence="2 3" key="1">
    <citation type="submission" date="2019-02" db="EMBL/GenBank/DDBJ databases">
        <title>Deep-cultivation of Planctomycetes and their phenomic and genomic characterization uncovers novel biology.</title>
        <authorList>
            <person name="Wiegand S."/>
            <person name="Jogler M."/>
            <person name="Boedeker C."/>
            <person name="Pinto D."/>
            <person name="Vollmers J."/>
            <person name="Rivas-Marin E."/>
            <person name="Kohn T."/>
            <person name="Peeters S.H."/>
            <person name="Heuer A."/>
            <person name="Rast P."/>
            <person name="Oberbeckmann S."/>
            <person name="Bunk B."/>
            <person name="Jeske O."/>
            <person name="Meyerdierks A."/>
            <person name="Storesund J.E."/>
            <person name="Kallscheuer N."/>
            <person name="Luecker S."/>
            <person name="Lage O.M."/>
            <person name="Pohl T."/>
            <person name="Merkel B.J."/>
            <person name="Hornburger P."/>
            <person name="Mueller R.-W."/>
            <person name="Bruemmer F."/>
            <person name="Labrenz M."/>
            <person name="Spormann A.M."/>
            <person name="Op den Camp H."/>
            <person name="Overmann J."/>
            <person name="Amann R."/>
            <person name="Jetten M.S.M."/>
            <person name="Mascher T."/>
            <person name="Medema M.H."/>
            <person name="Devos D.P."/>
            <person name="Kaster A.-K."/>
            <person name="Ovreas L."/>
            <person name="Rohde M."/>
            <person name="Galperin M.Y."/>
            <person name="Jogler C."/>
        </authorList>
    </citation>
    <scope>NUCLEOTIDE SEQUENCE [LARGE SCALE GENOMIC DNA]</scope>
    <source>
        <strain evidence="2 3">K23_9</strain>
    </source>
</reference>
<feature type="transmembrane region" description="Helical" evidence="1">
    <location>
        <begin position="205"/>
        <end position="225"/>
    </location>
</feature>
<keyword evidence="1" id="KW-0812">Transmembrane</keyword>
<evidence type="ECO:0000313" key="3">
    <source>
        <dbReference type="Proteomes" id="UP000319817"/>
    </source>
</evidence>
<gene>
    <name evidence="2" type="ORF">K239x_30870</name>
</gene>
<dbReference type="AlphaFoldDB" id="A0A517NVE9"/>
<keyword evidence="1" id="KW-1133">Transmembrane helix</keyword>
<feature type="transmembrane region" description="Helical" evidence="1">
    <location>
        <begin position="164"/>
        <end position="184"/>
    </location>
</feature>
<proteinExistence type="predicted"/>
<evidence type="ECO:0000256" key="1">
    <source>
        <dbReference type="SAM" id="Phobius"/>
    </source>
</evidence>
<feature type="transmembrane region" description="Helical" evidence="1">
    <location>
        <begin position="102"/>
        <end position="127"/>
    </location>
</feature>
<keyword evidence="1" id="KW-0472">Membrane</keyword>
<dbReference type="EMBL" id="CP036526">
    <property type="protein sequence ID" value="QDT11093.1"/>
    <property type="molecule type" value="Genomic_DNA"/>
</dbReference>
<keyword evidence="3" id="KW-1185">Reference proteome</keyword>
<accession>A0A517NVE9</accession>
<feature type="transmembrane region" description="Helical" evidence="1">
    <location>
        <begin position="271"/>
        <end position="292"/>
    </location>
</feature>
<organism evidence="2 3">
    <name type="scientific">Stieleria marina</name>
    <dbReference type="NCBI Taxonomy" id="1930275"/>
    <lineage>
        <taxon>Bacteria</taxon>
        <taxon>Pseudomonadati</taxon>
        <taxon>Planctomycetota</taxon>
        <taxon>Planctomycetia</taxon>
        <taxon>Pirellulales</taxon>
        <taxon>Pirellulaceae</taxon>
        <taxon>Stieleria</taxon>
    </lineage>
</organism>
<sequence length="338" mass="37398">MTQRGFDDVSVDVSADATRNADPGPVQTKATHSYLARRAVHESGLFRWLEPIETDLIPVWSVVSGLMGIGVALFFLGGLAGAGKYWLDEQIRAMPLPMNLQIVYLQTIYLPIAAISAVALVVIMFWFPSIILRFVTALFILAPGTTAFFWVYEVIQGDAISSFFYGVPALLMSFFVGSATIGLAMQMMTPWELTHCQWQTRKRRLTGITSLMELTVVVALAYALFKRLEGGEISVQNAQLLSLGFLFSLPTLVACILFLRLEQSSRSRIQLALAFVALAWAGSFAFVCFEVIPYFGTSILPQKFSWLATLSLLGTLLTVLTTAISMAWLRFCGWSCQK</sequence>
<feature type="transmembrane region" description="Helical" evidence="1">
    <location>
        <begin position="134"/>
        <end position="152"/>
    </location>
</feature>